<organism evidence="2">
    <name type="scientific">Vibrio cholerae</name>
    <dbReference type="NCBI Taxonomy" id="666"/>
    <lineage>
        <taxon>Bacteria</taxon>
        <taxon>Pseudomonadati</taxon>
        <taxon>Pseudomonadota</taxon>
        <taxon>Gammaproteobacteria</taxon>
        <taxon>Vibrionales</taxon>
        <taxon>Vibrionaceae</taxon>
        <taxon>Vibrio</taxon>
    </lineage>
</organism>
<dbReference type="Pfam" id="PF16080">
    <property type="entry name" value="Phage_holin_2_3"/>
    <property type="match status" value="1"/>
</dbReference>
<name>A0A6A9VN87_VIBCL</name>
<protein>
    <recommendedName>
        <fullName evidence="3">Holin</fullName>
    </recommendedName>
</protein>
<proteinExistence type="predicted"/>
<evidence type="ECO:0000313" key="2">
    <source>
        <dbReference type="EMBL" id="NEM93445.1"/>
    </source>
</evidence>
<accession>A0A6A9VN87</accession>
<keyword evidence="1" id="KW-1133">Transmembrane helix</keyword>
<dbReference type="InterPro" id="IPR032118">
    <property type="entry name" value="Phage_holin_HP1"/>
</dbReference>
<reference evidence="2" key="1">
    <citation type="submission" date="2020-02" db="EMBL/GenBank/DDBJ databases">
        <title>Genome Announcements.</title>
        <authorList>
            <person name="Abdulabbas H.T."/>
            <person name="Bunyan I.A."/>
            <person name="Abdul-Lateef L.A."/>
        </authorList>
    </citation>
    <scope>NUCLEOTIDE SEQUENCE</scope>
    <source>
        <strain evidence="2">NAG1</strain>
    </source>
</reference>
<gene>
    <name evidence="2" type="ORF">G3T61_04490</name>
</gene>
<keyword evidence="1" id="KW-0472">Membrane</keyword>
<evidence type="ECO:0008006" key="3">
    <source>
        <dbReference type="Google" id="ProtNLM"/>
    </source>
</evidence>
<keyword evidence="1" id="KW-0812">Transmembrane</keyword>
<dbReference type="RefSeq" id="WP_001156560.1">
    <property type="nucleotide sequence ID" value="NZ_CP012997.1"/>
</dbReference>
<sequence length="70" mass="8036">MQEKISSFCSYLTAGVFAGFGALTLQDWVSLLGLLFVALTYFTNRYYKKKSYEVLKNHPELANLYEKISD</sequence>
<evidence type="ECO:0000256" key="1">
    <source>
        <dbReference type="SAM" id="Phobius"/>
    </source>
</evidence>
<comment type="caution">
    <text evidence="2">The sequence shown here is derived from an EMBL/GenBank/DDBJ whole genome shotgun (WGS) entry which is preliminary data.</text>
</comment>
<dbReference type="EMBL" id="JAAGVX010000003">
    <property type="protein sequence ID" value="NEM93445.1"/>
    <property type="molecule type" value="Genomic_DNA"/>
</dbReference>
<feature type="transmembrane region" description="Helical" evidence="1">
    <location>
        <begin position="28"/>
        <end position="47"/>
    </location>
</feature>
<dbReference type="AlphaFoldDB" id="A0A6A9VN87"/>